<keyword evidence="3" id="KW-1185">Reference proteome</keyword>
<feature type="region of interest" description="Disordered" evidence="1">
    <location>
        <begin position="258"/>
        <end position="311"/>
    </location>
</feature>
<evidence type="ECO:0000313" key="3">
    <source>
        <dbReference type="Proteomes" id="UP000236333"/>
    </source>
</evidence>
<sequence length="410" mass="43284">EAVRRRSRLQEAGSKVPPDSSWLDAYSNTLRPRQLTFRLGKRASQRALLEGWALYEPKFDTVAMAALLRRLRVAQLHDPDFDPPAVQALLTQMEARLRAVSLRYGRLRDITAYCHALAKLSSPPPPPVRQQQRGAAEPAAADAGGGAAAAAAATRTAAAPPLTQSADLLLDLAAWATRERVAVLQAGAQRVATLLWALARLLPEAAHGDERLQMVLDRIALCHLPQLANFAPLDLRVFAVAYAAFGAGGDGGAVTGRSAGVAWPEMPGKQQQREQQAQAQALQQQEALQQQQQQQQEQEKQEAGGEAGDGAEAVAVVDVAEAARERRRARNARVLQAVSDELVARYGNLAVPQPEARDMALAAAAAVKVAAATAGGTAASAAAPPPYLPLLAKAAAAAAAAPPHALRPAE</sequence>
<gene>
    <name evidence="2" type="ORF">TSOC_014748</name>
</gene>
<dbReference type="OrthoDB" id="543357at2759"/>
<proteinExistence type="predicted"/>
<dbReference type="Proteomes" id="UP000236333">
    <property type="component" value="Unassembled WGS sequence"/>
</dbReference>
<comment type="caution">
    <text evidence="2">The sequence shown here is derived from an EMBL/GenBank/DDBJ whole genome shotgun (WGS) entry which is preliminary data.</text>
</comment>
<feature type="region of interest" description="Disordered" evidence="1">
    <location>
        <begin position="121"/>
        <end position="140"/>
    </location>
</feature>
<evidence type="ECO:0000256" key="1">
    <source>
        <dbReference type="SAM" id="MobiDB-lite"/>
    </source>
</evidence>
<organism evidence="2 3">
    <name type="scientific">Tetrabaena socialis</name>
    <dbReference type="NCBI Taxonomy" id="47790"/>
    <lineage>
        <taxon>Eukaryota</taxon>
        <taxon>Viridiplantae</taxon>
        <taxon>Chlorophyta</taxon>
        <taxon>core chlorophytes</taxon>
        <taxon>Chlorophyceae</taxon>
        <taxon>CS clade</taxon>
        <taxon>Chlamydomonadales</taxon>
        <taxon>Tetrabaenaceae</taxon>
        <taxon>Tetrabaena</taxon>
    </lineage>
</organism>
<dbReference type="AlphaFoldDB" id="A0A2J7ZGS6"/>
<reference evidence="2 3" key="1">
    <citation type="journal article" date="2017" name="Mol. Biol. Evol.">
        <title>The 4-celled Tetrabaena socialis nuclear genome reveals the essential components for genetic control of cell number at the origin of multicellularity in the volvocine lineage.</title>
        <authorList>
            <person name="Featherston J."/>
            <person name="Arakaki Y."/>
            <person name="Hanschen E.R."/>
            <person name="Ferris P.J."/>
            <person name="Michod R.E."/>
            <person name="Olson B.J.S.C."/>
            <person name="Nozaki H."/>
            <person name="Durand P.M."/>
        </authorList>
    </citation>
    <scope>NUCLEOTIDE SEQUENCE [LARGE SCALE GENOMIC DNA]</scope>
    <source>
        <strain evidence="2 3">NIES-571</strain>
    </source>
</reference>
<protein>
    <submittedName>
        <fullName evidence="2">Uncharacterized protein</fullName>
    </submittedName>
</protein>
<accession>A0A2J7ZGS6</accession>
<feature type="non-terminal residue" evidence="2">
    <location>
        <position position="1"/>
    </location>
</feature>
<dbReference type="EMBL" id="PGGS01002827">
    <property type="protein sequence ID" value="PNG99472.1"/>
    <property type="molecule type" value="Genomic_DNA"/>
</dbReference>
<evidence type="ECO:0000313" key="2">
    <source>
        <dbReference type="EMBL" id="PNG99472.1"/>
    </source>
</evidence>
<feature type="non-terminal residue" evidence="2">
    <location>
        <position position="410"/>
    </location>
</feature>
<feature type="compositionally biased region" description="Low complexity" evidence="1">
    <location>
        <begin position="273"/>
        <end position="296"/>
    </location>
</feature>
<name>A0A2J7ZGS6_9CHLO</name>